<dbReference type="STRING" id="205917.A0A4Y9YTP1"/>
<keyword evidence="2" id="KW-1185">Reference proteome</keyword>
<sequence length="146" mass="16116">MTSTVNVFINNEDKPTNIPDYRTIIEQSRALRPRQVTDINVSGVRITLDKKLDSDVSDIWVKFGWSITMGEAKTQNFVAQHLESNKVAAVRAPRVYLAFTWGSVGFIVSEFIDGPMCGNSDIPLVTTAVQYLISIQSPSLTPGPIS</sequence>
<reference evidence="1 2" key="1">
    <citation type="submission" date="2019-02" db="EMBL/GenBank/DDBJ databases">
        <title>Genome sequencing of the rare red list fungi Dentipellis fragilis.</title>
        <authorList>
            <person name="Buettner E."/>
            <person name="Kellner H."/>
        </authorList>
    </citation>
    <scope>NUCLEOTIDE SEQUENCE [LARGE SCALE GENOMIC DNA]</scope>
    <source>
        <strain evidence="1 2">DSM 105465</strain>
    </source>
</reference>
<dbReference type="EMBL" id="SEOQ01000347">
    <property type="protein sequence ID" value="TFY65133.1"/>
    <property type="molecule type" value="Genomic_DNA"/>
</dbReference>
<comment type="caution">
    <text evidence="1">The sequence shown here is derived from an EMBL/GenBank/DDBJ whole genome shotgun (WGS) entry which is preliminary data.</text>
</comment>
<protein>
    <recommendedName>
        <fullName evidence="3">Aminoglycoside phosphotransferase domain-containing protein</fullName>
    </recommendedName>
</protein>
<dbReference type="AlphaFoldDB" id="A0A4Y9YTP1"/>
<evidence type="ECO:0000313" key="2">
    <source>
        <dbReference type="Proteomes" id="UP000298327"/>
    </source>
</evidence>
<dbReference type="OrthoDB" id="3250044at2759"/>
<evidence type="ECO:0000313" key="1">
    <source>
        <dbReference type="EMBL" id="TFY65133.1"/>
    </source>
</evidence>
<organism evidence="1 2">
    <name type="scientific">Dentipellis fragilis</name>
    <dbReference type="NCBI Taxonomy" id="205917"/>
    <lineage>
        <taxon>Eukaryota</taxon>
        <taxon>Fungi</taxon>
        <taxon>Dikarya</taxon>
        <taxon>Basidiomycota</taxon>
        <taxon>Agaricomycotina</taxon>
        <taxon>Agaricomycetes</taxon>
        <taxon>Russulales</taxon>
        <taxon>Hericiaceae</taxon>
        <taxon>Dentipellis</taxon>
    </lineage>
</organism>
<dbReference type="Proteomes" id="UP000298327">
    <property type="component" value="Unassembled WGS sequence"/>
</dbReference>
<proteinExistence type="predicted"/>
<name>A0A4Y9YTP1_9AGAM</name>
<evidence type="ECO:0008006" key="3">
    <source>
        <dbReference type="Google" id="ProtNLM"/>
    </source>
</evidence>
<gene>
    <name evidence="1" type="ORF">EVG20_g5698</name>
</gene>
<accession>A0A4Y9YTP1</accession>